<proteinExistence type="predicted"/>
<gene>
    <name evidence="1" type="ORF">GVO57_07335</name>
</gene>
<name>A0A7Z2NVT5_9SPHN</name>
<evidence type="ECO:0000313" key="1">
    <source>
        <dbReference type="EMBL" id="QHL90680.1"/>
    </source>
</evidence>
<dbReference type="AlphaFoldDB" id="A0A7Z2NVT5"/>
<protein>
    <submittedName>
        <fullName evidence="1">DUF1018 domain-containing protein</fullName>
    </submittedName>
</protein>
<dbReference type="KEGG" id="schy:GVO57_07335"/>
<accession>A0A7Z2NVT5</accession>
<dbReference type="InterPro" id="IPR009363">
    <property type="entry name" value="Phage_Mu_Gp16"/>
</dbReference>
<dbReference type="Pfam" id="PF06252">
    <property type="entry name" value="GemA"/>
    <property type="match status" value="1"/>
</dbReference>
<organism evidence="1 2">
    <name type="scientific">Sphingomonas changnyeongensis</name>
    <dbReference type="NCBI Taxonomy" id="2698679"/>
    <lineage>
        <taxon>Bacteria</taxon>
        <taxon>Pseudomonadati</taxon>
        <taxon>Pseudomonadota</taxon>
        <taxon>Alphaproteobacteria</taxon>
        <taxon>Sphingomonadales</taxon>
        <taxon>Sphingomonadaceae</taxon>
        <taxon>Sphingomonas</taxon>
    </lineage>
</organism>
<evidence type="ECO:0000313" key="2">
    <source>
        <dbReference type="Proteomes" id="UP000464468"/>
    </source>
</evidence>
<dbReference type="RefSeq" id="WP_160592607.1">
    <property type="nucleotide sequence ID" value="NZ_CP047895.1"/>
</dbReference>
<reference evidence="1 2" key="1">
    <citation type="submission" date="2020-01" db="EMBL/GenBank/DDBJ databases">
        <title>Sphingomonas sp. C33 whole genome sequece.</title>
        <authorList>
            <person name="Park C."/>
        </authorList>
    </citation>
    <scope>NUCLEOTIDE SEQUENCE [LARGE SCALE GENOMIC DNA]</scope>
    <source>
        <strain evidence="1 2">C33</strain>
    </source>
</reference>
<dbReference type="Proteomes" id="UP000464468">
    <property type="component" value="Chromosome"/>
</dbReference>
<keyword evidence="2" id="KW-1185">Reference proteome</keyword>
<dbReference type="EMBL" id="CP047895">
    <property type="protein sequence ID" value="QHL90680.1"/>
    <property type="molecule type" value="Genomic_DNA"/>
</dbReference>
<sequence length="236" mass="26262">MAQSFKALAGRALRTADGKSDSRKRLIGAVRAAAHRSGLADDDRRALQAQITGKTSLSDMTLAEIGRVLDHLNRGWQPTGSRATTPKIRALWWTLYWVGAVHDASSRAIDSWVKRQSGRASLRFVDHQAAAPLIEALKSWASRAGVRWPEPADLEAARLGHPDVTMQLLERHAVLRAITDKLVDRGEIHWNGHLPYIRSALGLGANHWAWSAHELDAAIRLCGKRHRRLLDREVQP</sequence>